<name>A0A6S6S6T7_9BACT</name>
<proteinExistence type="predicted"/>
<accession>A0A6S6S6T7</accession>
<evidence type="ECO:0000313" key="1">
    <source>
        <dbReference type="EMBL" id="CAA6800773.1"/>
    </source>
</evidence>
<organism evidence="1">
    <name type="scientific">uncultured Sulfurovum sp</name>
    <dbReference type="NCBI Taxonomy" id="269237"/>
    <lineage>
        <taxon>Bacteria</taxon>
        <taxon>Pseudomonadati</taxon>
        <taxon>Campylobacterota</taxon>
        <taxon>Epsilonproteobacteria</taxon>
        <taxon>Campylobacterales</taxon>
        <taxon>Sulfurovaceae</taxon>
        <taxon>Sulfurovum</taxon>
        <taxon>environmental samples</taxon>
    </lineage>
</organism>
<protein>
    <submittedName>
        <fullName evidence="1">Uncharacterized protein</fullName>
    </submittedName>
</protein>
<reference evidence="1" key="1">
    <citation type="submission" date="2020-01" db="EMBL/GenBank/DDBJ databases">
        <authorList>
            <person name="Meier V. D."/>
            <person name="Meier V D."/>
        </authorList>
    </citation>
    <scope>NUCLEOTIDE SEQUENCE</scope>
    <source>
        <strain evidence="1">HLG_WM_MAG_05</strain>
    </source>
</reference>
<dbReference type="EMBL" id="CACVAU010000002">
    <property type="protein sequence ID" value="CAA6800773.1"/>
    <property type="molecule type" value="Genomic_DNA"/>
</dbReference>
<dbReference type="AlphaFoldDB" id="A0A6S6S6T7"/>
<gene>
    <name evidence="1" type="ORF">HELGO_WM10135</name>
</gene>
<sequence length="89" mass="10245">MATLKVRKNFLLDKEVIEKAQVILLEQQKNFTEVLNTYFKAIVKEPSILETIEKSANKRTGSFIGMLDGQIGDTTFKEMKQEHALKEEK</sequence>